<dbReference type="HOGENOM" id="CLU_061193_2_1_1"/>
<dbReference type="AlphaFoldDB" id="G4TCV8"/>
<dbReference type="Proteomes" id="UP000007148">
    <property type="component" value="Unassembled WGS sequence"/>
</dbReference>
<evidence type="ECO:0000313" key="4">
    <source>
        <dbReference type="Proteomes" id="UP000007148"/>
    </source>
</evidence>
<dbReference type="OMA" id="THHRVDR"/>
<evidence type="ECO:0000256" key="1">
    <source>
        <dbReference type="SAM" id="MobiDB-lite"/>
    </source>
</evidence>
<name>G4TCV8_SERID</name>
<dbReference type="InterPro" id="IPR019315">
    <property type="entry name" value="MMTA2_N"/>
</dbReference>
<dbReference type="PANTHER" id="PTHR14580">
    <property type="entry name" value="MULTIPLE MYELOMA TUMOR-ASSOCIATED PROTEIN 2 FAMILY MEMBER"/>
    <property type="match status" value="1"/>
</dbReference>
<sequence length="269" mass="31865">MFEPTRGGTRGGAGEFKWSDVSADKDREHYLGHSVNAPTGRWQKNKDVHWYNRDKKQPEDERNAELLKIKEAEKEAMAAALGYGPSKPAGDTSTTGANAIPVAPKPDQNDDEDENNEEKKLSKEERKRLKAERKRLKEERKREERERRAMQAVSSSSRHRNDDDDRDYSRDRHRHSYDRRERSGGRTRSRSASPRRGERESKHRRRDSLGRKRSLTPLDDRPWMSSSKRDGKEDRDYTVEDMERERTRDRRRWEDNLTRQETAREKMRM</sequence>
<dbReference type="eggNOG" id="KOG4520">
    <property type="taxonomic scope" value="Eukaryota"/>
</dbReference>
<feature type="compositionally biased region" description="Basic and acidic residues" evidence="1">
    <location>
        <begin position="44"/>
        <end position="61"/>
    </location>
</feature>
<dbReference type="Pfam" id="PF10159">
    <property type="entry name" value="MMtag"/>
    <property type="match status" value="1"/>
</dbReference>
<proteinExistence type="predicted"/>
<protein>
    <recommendedName>
        <fullName evidence="2">Multiple myeloma tumor-associated protein 2-like N-terminal domain-containing protein</fullName>
    </recommendedName>
</protein>
<feature type="region of interest" description="Disordered" evidence="1">
    <location>
        <begin position="79"/>
        <end position="269"/>
    </location>
</feature>
<dbReference type="InParanoid" id="G4TCV8"/>
<reference evidence="3 4" key="1">
    <citation type="journal article" date="2011" name="PLoS Pathog.">
        <title>Endophytic Life Strategies Decoded by Genome and Transcriptome Analyses of the Mutualistic Root Symbiont Piriformospora indica.</title>
        <authorList>
            <person name="Zuccaro A."/>
            <person name="Lahrmann U."/>
            <person name="Guldener U."/>
            <person name="Langen G."/>
            <person name="Pfiffi S."/>
            <person name="Biedenkopf D."/>
            <person name="Wong P."/>
            <person name="Samans B."/>
            <person name="Grimm C."/>
            <person name="Basiewicz M."/>
            <person name="Murat C."/>
            <person name="Martin F."/>
            <person name="Kogel K.H."/>
        </authorList>
    </citation>
    <scope>NUCLEOTIDE SEQUENCE [LARGE SCALE GENOMIC DNA]</scope>
    <source>
        <strain evidence="3 4">DSM 11827</strain>
    </source>
</reference>
<evidence type="ECO:0000313" key="3">
    <source>
        <dbReference type="EMBL" id="CCA69157.1"/>
    </source>
</evidence>
<gene>
    <name evidence="3" type="ORF">PIIN_03057</name>
</gene>
<accession>G4TCV8</accession>
<feature type="compositionally biased region" description="Basic and acidic residues" evidence="1">
    <location>
        <begin position="135"/>
        <end position="149"/>
    </location>
</feature>
<dbReference type="OrthoDB" id="5390672at2759"/>
<dbReference type="InterPro" id="IPR039207">
    <property type="entry name" value="MMTAG2-like"/>
</dbReference>
<feature type="compositionally biased region" description="Basic residues" evidence="1">
    <location>
        <begin position="202"/>
        <end position="214"/>
    </location>
</feature>
<dbReference type="EMBL" id="CAFZ01000048">
    <property type="protein sequence ID" value="CCA69157.1"/>
    <property type="molecule type" value="Genomic_DNA"/>
</dbReference>
<feature type="compositionally biased region" description="Basic and acidic residues" evidence="1">
    <location>
        <begin position="218"/>
        <end position="269"/>
    </location>
</feature>
<feature type="compositionally biased region" description="Basic and acidic residues" evidence="1">
    <location>
        <begin position="22"/>
        <end position="31"/>
    </location>
</feature>
<dbReference type="PANTHER" id="PTHR14580:SF0">
    <property type="entry name" value="MULTIPLE MYELOMA TUMOR-ASSOCIATED PROTEIN 2"/>
    <property type="match status" value="1"/>
</dbReference>
<feature type="region of interest" description="Disordered" evidence="1">
    <location>
        <begin position="1"/>
        <end position="61"/>
    </location>
</feature>
<feature type="domain" description="Multiple myeloma tumor-associated protein 2-like N-terminal" evidence="2">
    <location>
        <begin position="8"/>
        <end position="82"/>
    </location>
</feature>
<keyword evidence="4" id="KW-1185">Reference proteome</keyword>
<comment type="caution">
    <text evidence="3">The sequence shown here is derived from an EMBL/GenBank/DDBJ whole genome shotgun (WGS) entry which is preliminary data.</text>
</comment>
<organism evidence="3 4">
    <name type="scientific">Serendipita indica (strain DSM 11827)</name>
    <name type="common">Root endophyte fungus</name>
    <name type="synonym">Piriformospora indica</name>
    <dbReference type="NCBI Taxonomy" id="1109443"/>
    <lineage>
        <taxon>Eukaryota</taxon>
        <taxon>Fungi</taxon>
        <taxon>Dikarya</taxon>
        <taxon>Basidiomycota</taxon>
        <taxon>Agaricomycotina</taxon>
        <taxon>Agaricomycetes</taxon>
        <taxon>Sebacinales</taxon>
        <taxon>Serendipitaceae</taxon>
        <taxon>Serendipita</taxon>
    </lineage>
</organism>
<feature type="compositionally biased region" description="Basic and acidic residues" evidence="1">
    <location>
        <begin position="117"/>
        <end position="127"/>
    </location>
</feature>
<evidence type="ECO:0000259" key="2">
    <source>
        <dbReference type="Pfam" id="PF10159"/>
    </source>
</evidence>
<feature type="compositionally biased region" description="Basic and acidic residues" evidence="1">
    <location>
        <begin position="159"/>
        <end position="170"/>
    </location>
</feature>